<feature type="region of interest" description="Disordered" evidence="1">
    <location>
        <begin position="66"/>
        <end position="92"/>
    </location>
</feature>
<reference evidence="3" key="1">
    <citation type="submission" date="2023-07" db="EMBL/GenBank/DDBJ databases">
        <title>A collection of bacterial strains from the Burkholderia cepacia Research Laboratory and Repository.</title>
        <authorList>
            <person name="Lipuma J."/>
            <person name="Spilker T."/>
            <person name="Caverly L."/>
        </authorList>
    </citation>
    <scope>NUCLEOTIDE SEQUENCE</scope>
    <source>
        <strain evidence="3">AU42020</strain>
    </source>
</reference>
<protein>
    <submittedName>
        <fullName evidence="3">H-NS histone family protein</fullName>
    </submittedName>
</protein>
<comment type="caution">
    <text evidence="3">The sequence shown here is derived from an EMBL/GenBank/DDBJ whole genome shotgun (WGS) entry which is preliminary data.</text>
</comment>
<name>A0ABT8PHV9_9BURK</name>
<evidence type="ECO:0000259" key="2">
    <source>
        <dbReference type="SMART" id="SM00528"/>
    </source>
</evidence>
<keyword evidence="4" id="KW-1185">Reference proteome</keyword>
<accession>A0ABT8PHV9</accession>
<gene>
    <name evidence="3" type="ORF">QZM52_25515</name>
</gene>
<evidence type="ECO:0000256" key="1">
    <source>
        <dbReference type="SAM" id="MobiDB-lite"/>
    </source>
</evidence>
<dbReference type="Gene3D" id="4.10.430.10">
    <property type="entry name" value="Histone-like protein H-NS, C-terminal domain"/>
    <property type="match status" value="1"/>
</dbReference>
<evidence type="ECO:0000313" key="4">
    <source>
        <dbReference type="Proteomes" id="UP001171606"/>
    </source>
</evidence>
<dbReference type="RefSeq" id="WP_301756738.1">
    <property type="nucleotide sequence ID" value="NZ_JAUJSQ010000011.1"/>
</dbReference>
<evidence type="ECO:0000313" key="3">
    <source>
        <dbReference type="EMBL" id="MDN7934651.1"/>
    </source>
</evidence>
<organism evidence="3 4">
    <name type="scientific">Burkholderia metallica</name>
    <dbReference type="NCBI Taxonomy" id="488729"/>
    <lineage>
        <taxon>Bacteria</taxon>
        <taxon>Pseudomonadati</taxon>
        <taxon>Pseudomonadota</taxon>
        <taxon>Betaproteobacteria</taxon>
        <taxon>Burkholderiales</taxon>
        <taxon>Burkholderiaceae</taxon>
        <taxon>Burkholderia</taxon>
        <taxon>Burkholderia cepacia complex</taxon>
    </lineage>
</organism>
<dbReference type="Proteomes" id="UP001171606">
    <property type="component" value="Unassembled WGS sequence"/>
</dbReference>
<sequence length="109" mass="12440">MTSTVQELLSQLRAVNAQLAAAKAEQKRELLAALKDHVQELGISQDELLIAAGFKRKLRARSPAKYYDPSSGRMWSGHGPRPKWLQEKNLDDYRIDREQPQAKAWWPGE</sequence>
<dbReference type="Pfam" id="PF00816">
    <property type="entry name" value="Histone_HNS"/>
    <property type="match status" value="1"/>
</dbReference>
<dbReference type="EMBL" id="JAUJSQ010000011">
    <property type="protein sequence ID" value="MDN7934651.1"/>
    <property type="molecule type" value="Genomic_DNA"/>
</dbReference>
<dbReference type="InterPro" id="IPR037150">
    <property type="entry name" value="H-NS_C_dom_sf"/>
</dbReference>
<dbReference type="SUPFAM" id="SSF81273">
    <property type="entry name" value="H-NS histone-like proteins"/>
    <property type="match status" value="1"/>
</dbReference>
<dbReference type="SMART" id="SM00528">
    <property type="entry name" value="HNS"/>
    <property type="match status" value="1"/>
</dbReference>
<feature type="domain" description="DNA-binding protein H-NS-like C-terminal" evidence="2">
    <location>
        <begin position="56"/>
        <end position="95"/>
    </location>
</feature>
<dbReference type="InterPro" id="IPR027444">
    <property type="entry name" value="H-NS_C_dom"/>
</dbReference>
<proteinExistence type="predicted"/>